<name>A0A9X0YL90_9FLAO</name>
<dbReference type="PANTHER" id="PTHR22953">
    <property type="entry name" value="ACID PHOSPHATASE RELATED"/>
    <property type="match status" value="1"/>
</dbReference>
<dbReference type="GO" id="GO:0003993">
    <property type="term" value="F:acid phosphatase activity"/>
    <property type="evidence" value="ECO:0007669"/>
    <property type="project" value="InterPro"/>
</dbReference>
<dbReference type="EMBL" id="JAUSUU010000007">
    <property type="protein sequence ID" value="MDQ0335962.1"/>
    <property type="molecule type" value="Genomic_DNA"/>
</dbReference>
<evidence type="ECO:0000313" key="8">
    <source>
        <dbReference type="EMBL" id="MBP1840625.1"/>
    </source>
</evidence>
<keyword evidence="3" id="KW-0963">Cytoplasm</keyword>
<dbReference type="GO" id="GO:0046872">
    <property type="term" value="F:metal ion binding"/>
    <property type="evidence" value="ECO:0007669"/>
    <property type="project" value="InterPro"/>
</dbReference>
<dbReference type="Pfam" id="PF18962">
    <property type="entry name" value="Por_Secre_tail"/>
    <property type="match status" value="1"/>
</dbReference>
<comment type="subcellular location">
    <subcellularLocation>
        <location evidence="1">Cell projection</location>
        <location evidence="1">Cilium</location>
    </subcellularLocation>
    <subcellularLocation>
        <location evidence="2">Cytoplasm</location>
    </subcellularLocation>
</comment>
<evidence type="ECO:0000313" key="9">
    <source>
        <dbReference type="EMBL" id="MDQ0335962.1"/>
    </source>
</evidence>
<dbReference type="Pfam" id="PF16656">
    <property type="entry name" value="Pur_ac_phosph_N"/>
    <property type="match status" value="1"/>
</dbReference>
<evidence type="ECO:0000256" key="5">
    <source>
        <dbReference type="ARBA" id="ARBA00023069"/>
    </source>
</evidence>
<evidence type="ECO:0000256" key="2">
    <source>
        <dbReference type="ARBA" id="ARBA00004496"/>
    </source>
</evidence>
<protein>
    <recommendedName>
        <fullName evidence="7">Fibronectin type-III domain-containing protein</fullName>
    </recommendedName>
</protein>
<dbReference type="InterPro" id="IPR039331">
    <property type="entry name" value="PAPs-like"/>
</dbReference>
<dbReference type="PROSITE" id="PS50853">
    <property type="entry name" value="FN3"/>
    <property type="match status" value="1"/>
</dbReference>
<keyword evidence="11" id="KW-1185">Reference proteome</keyword>
<evidence type="ECO:0000256" key="4">
    <source>
        <dbReference type="ARBA" id="ARBA00022729"/>
    </source>
</evidence>
<keyword evidence="6" id="KW-0966">Cell projection</keyword>
<evidence type="ECO:0000259" key="7">
    <source>
        <dbReference type="PROSITE" id="PS50853"/>
    </source>
</evidence>
<sequence>MMLFTAYSFSQTITVDIASVSTGTAEEDTSDGDIAIASSDLEFYHDGDTEQVVGIHFEQVNLPEDAVITNAYIQFQADQEGAGDVTVNITGDASDNAVGLSDNGDYGISSRTATTANVDWAIASWVGQKDEASENQRTPDISAVITEIISRDGWVSGNNLAFVFTGVSRSDGAWREAESGTASGGPILHLVYTSESVEVGATISTADISISSDNGSGEEDTTDGYVSVISSDLEFYHDGDTEQIVGLHFDNINIPKHATISKAYIQFQADQDGAGDVTVNIQGDDSDNALGLKDNGDYGLSKRTATSANVDWDIASWVGQIGYASENQRTPDISAIISEITSRDGWALGNSMAFTFTGVSRSDGAWREAESNSDGTPTLHLEYITPPAEITVYGNSLTIASGNVTPDVLDDTQFGDIGINQIVTKTYTITNIGEEALNLSGDPIVSLTGDSAFTISVQPEVAILEAGEHTEFEIEFIPTAIEAYTATVSIINNDTDENPYTFNIAGSGATPVLDLDVLGNDMPIENGDITPDVLDNTDFGSIYTFIERVKTFTIQNTGNSVLTIGSVTSSADDFTIISAPESTLNIGASTTFQVLFTPLSAAEITSVITVNSDDEDDNVFTFTVKGEGINGTFPAAISAGDSWFYSADGTDHGTDWRLLNFDQGNWIEGATEIGYGDGDETTDIGQPATPRPITTYFRKYITIEDTSLFNSLDIEAVRDDGIIVYINNVEVWRNNLPTSETISFNDEAESAIAGDDESAWNSRSVSVEPLVNGVNVISVEIHQSGSSSSDISFNFKLTPSEARLPSAYIERGPYLQSGTAHSVIVKWRTDNATESVVNYGTSLDALTLNEVSEDLTTEHEVVLTGLTPNTKYYYNIGNNTEVLSESTTGDMYVITSPEAGTDQFIRAWILGDPGTANTSQREVRDAYYNYVANATENTGKTDMMLFLGDNAYSSGTDLEYQYAFFDVYDEMLKKSVAWSCLGNHDGYTADSDTQSGPYYDIYSFPTQAEAGGTASGTEAYYAFDYGNIHFIILDSHHSSRAVGDAMYNWAQTDIQNTTQDWIVTLFHHPAYSKGSHDSDYEDRLIDMRENFMPLLEANGVDLVLNGHSHSYERSYFINGHQGASNTFNIDEVSNGGHTVGATGSGDGKADGTGVYQKTLDATEGAVYITTGSAGQTSGGDLNHQAMSVSLNELGSCVMEIESDGNGGQNLNIKFVRDNGDIDDYFTINKSGVTLSVDQTDTQENSIKIYPVPANDLLNIKVNLNENFKTAKIYNNTGALVKSTTDATVNVSNLASGMYVVEIKTDKNTYYKSVIIE</sequence>
<reference evidence="8" key="1">
    <citation type="submission" date="2021-03" db="EMBL/GenBank/DDBJ databases">
        <title>Genomic Encyclopedia of Type Strains, Phase IV (KMG-IV): sequencing the most valuable type-strain genomes for metagenomic binning, comparative biology and taxonomic classification.</title>
        <authorList>
            <person name="Goeker M."/>
        </authorList>
    </citation>
    <scope>NUCLEOTIDE SEQUENCE</scope>
    <source>
        <strain evidence="8">DSM 15523</strain>
        <strain evidence="9 11">DSM 16476</strain>
    </source>
</reference>
<comment type="caution">
    <text evidence="8">The sequence shown here is derived from an EMBL/GenBank/DDBJ whole genome shotgun (WGS) entry which is preliminary data.</text>
</comment>
<keyword evidence="4" id="KW-0732">Signal</keyword>
<dbReference type="InterPro" id="IPR053879">
    <property type="entry name" value="HYDIN_VesB_CFA65-like_Ig"/>
</dbReference>
<dbReference type="InterPro" id="IPR004843">
    <property type="entry name" value="Calcineurin-like_PHP"/>
</dbReference>
<evidence type="ECO:0000313" key="11">
    <source>
        <dbReference type="Proteomes" id="UP001231587"/>
    </source>
</evidence>
<dbReference type="Gene3D" id="2.60.120.260">
    <property type="entry name" value="Galactose-binding domain-like"/>
    <property type="match status" value="1"/>
</dbReference>
<dbReference type="SUPFAM" id="SSF56300">
    <property type="entry name" value="Metallo-dependent phosphatases"/>
    <property type="match status" value="1"/>
</dbReference>
<dbReference type="InterPro" id="IPR008963">
    <property type="entry name" value="Purple_acid_Pase-like_N"/>
</dbReference>
<evidence type="ECO:0000256" key="6">
    <source>
        <dbReference type="ARBA" id="ARBA00023273"/>
    </source>
</evidence>
<dbReference type="Gene3D" id="3.60.21.10">
    <property type="match status" value="1"/>
</dbReference>
<feature type="domain" description="Fibronectin type-III" evidence="7">
    <location>
        <begin position="809"/>
        <end position="899"/>
    </location>
</feature>
<dbReference type="Proteomes" id="UP001138672">
    <property type="component" value="Unassembled WGS sequence"/>
</dbReference>
<dbReference type="InterPro" id="IPR013783">
    <property type="entry name" value="Ig-like_fold"/>
</dbReference>
<dbReference type="NCBIfam" id="TIGR04183">
    <property type="entry name" value="Por_Secre_tail"/>
    <property type="match status" value="1"/>
</dbReference>
<dbReference type="InterPro" id="IPR026444">
    <property type="entry name" value="Secre_tail"/>
</dbReference>
<dbReference type="RefSeq" id="WP_057780065.1">
    <property type="nucleotide sequence ID" value="NZ_JAGGJQ010000007.1"/>
</dbReference>
<dbReference type="InterPro" id="IPR015914">
    <property type="entry name" value="PAPs_N"/>
</dbReference>
<evidence type="ECO:0000313" key="10">
    <source>
        <dbReference type="Proteomes" id="UP001138672"/>
    </source>
</evidence>
<dbReference type="Gene3D" id="2.60.40.10">
    <property type="entry name" value="Immunoglobulins"/>
    <property type="match status" value="2"/>
</dbReference>
<dbReference type="SUPFAM" id="SSF49363">
    <property type="entry name" value="Purple acid phosphatase, N-terminal domain"/>
    <property type="match status" value="1"/>
</dbReference>
<gene>
    <name evidence="8" type="ORF">J2Z56_002555</name>
    <name evidence="9" type="ORF">J2Z57_002414</name>
</gene>
<evidence type="ECO:0000256" key="3">
    <source>
        <dbReference type="ARBA" id="ARBA00022490"/>
    </source>
</evidence>
<dbReference type="Pfam" id="PF00149">
    <property type="entry name" value="Metallophos"/>
    <property type="match status" value="1"/>
</dbReference>
<dbReference type="Proteomes" id="UP001231587">
    <property type="component" value="Unassembled WGS sequence"/>
</dbReference>
<keyword evidence="5" id="KW-0969">Cilium</keyword>
<evidence type="ECO:0000256" key="1">
    <source>
        <dbReference type="ARBA" id="ARBA00004138"/>
    </source>
</evidence>
<dbReference type="PANTHER" id="PTHR22953:SF153">
    <property type="entry name" value="PURPLE ACID PHOSPHATASE"/>
    <property type="match status" value="1"/>
</dbReference>
<dbReference type="InterPro" id="IPR029052">
    <property type="entry name" value="Metallo-depent_PP-like"/>
</dbReference>
<dbReference type="GO" id="GO:0005737">
    <property type="term" value="C:cytoplasm"/>
    <property type="evidence" value="ECO:0007669"/>
    <property type="project" value="UniProtKB-SubCell"/>
</dbReference>
<accession>A0A9X0YL90</accession>
<dbReference type="Pfam" id="PF22544">
    <property type="entry name" value="HYDIN_VesB_CFA65-like_Ig"/>
    <property type="match status" value="2"/>
</dbReference>
<dbReference type="NCBIfam" id="NF012200">
    <property type="entry name" value="choice_anch_D"/>
    <property type="match status" value="2"/>
</dbReference>
<proteinExistence type="predicted"/>
<dbReference type="EMBL" id="JAGGJQ010000007">
    <property type="protein sequence ID" value="MBP1840625.1"/>
    <property type="molecule type" value="Genomic_DNA"/>
</dbReference>
<organism evidence="8 10">
    <name type="scientific">Formosa algae</name>
    <dbReference type="NCBI Taxonomy" id="225843"/>
    <lineage>
        <taxon>Bacteria</taxon>
        <taxon>Pseudomonadati</taxon>
        <taxon>Bacteroidota</taxon>
        <taxon>Flavobacteriia</taxon>
        <taxon>Flavobacteriales</taxon>
        <taxon>Flavobacteriaceae</taxon>
        <taxon>Formosa</taxon>
    </lineage>
</organism>
<dbReference type="InterPro" id="IPR003961">
    <property type="entry name" value="FN3_dom"/>
</dbReference>